<sequence length="236" mass="26100" precursor="true">MDNMDKGLGRGARMTLFAGLIIVALGGARTGMAEEVYAWQVGMGGGWQVGPAWMLTKPLLAPEEEQAGASITADATLFVGSRQPALSKRSSKSVKQPFKQQWLDGAQQLAGEVDLPAWMGLAPVDAHKNDPAKKLNANLFNARWQPLKPGRLELVPGERMAQKNPVQWKGVLSQDRGNYLQARWQQGSWKIESAVGNVDGDRYQMQTRYKLSSNSSVKSELNDGEERLMWDFSSYF</sequence>
<evidence type="ECO:0000313" key="2">
    <source>
        <dbReference type="Proteomes" id="UP000002586"/>
    </source>
</evidence>
<reference evidence="2" key="1">
    <citation type="journal article" date="2009" name="Appl. Environ. Microbiol.">
        <title>Complete genome sequence of the chemolithoautotrophic marine magnetotactic coccus strain MC-1.</title>
        <authorList>
            <person name="Schubbe S."/>
            <person name="Williams T.J."/>
            <person name="Xie G."/>
            <person name="Kiss H.E."/>
            <person name="Brettin T.S."/>
            <person name="Martinez D."/>
            <person name="Ross C.A."/>
            <person name="Schuler D."/>
            <person name="Cox B.L."/>
            <person name="Nealson K.H."/>
            <person name="Bazylinski D.A."/>
        </authorList>
    </citation>
    <scope>NUCLEOTIDE SEQUENCE [LARGE SCALE GENOMIC DNA]</scope>
    <source>
        <strain evidence="2">ATCC BAA-1437 / JCM 17883 / MC-1</strain>
    </source>
</reference>
<dbReference type="KEGG" id="mgm:Mmc1_1812"/>
<dbReference type="EMBL" id="CP000471">
    <property type="protein sequence ID" value="ABK44320.1"/>
    <property type="molecule type" value="Genomic_DNA"/>
</dbReference>
<accession>A0L8M7</accession>
<dbReference type="HOGENOM" id="CLU_1174280_0_0_5"/>
<gene>
    <name evidence="1" type="ordered locus">Mmc1_1812</name>
</gene>
<reference evidence="1 2" key="2">
    <citation type="journal article" date="2012" name="Int. J. Syst. Evol. Microbiol.">
        <title>Magnetococcus marinus gen. nov., sp. nov., a marine, magnetotactic bacterium that represents a novel lineage (Magnetococcaceae fam. nov.; Magnetococcales ord. nov.) at the base of the Alphaproteobacteria.</title>
        <authorList>
            <person name="Bazylinski D.A."/>
            <person name="Williams T.J."/>
            <person name="Lefevre C.T."/>
            <person name="Berg R.J."/>
            <person name="Zhang C.L."/>
            <person name="Bowser S.S."/>
            <person name="Dean A.J."/>
            <person name="Beveridge T.J."/>
        </authorList>
    </citation>
    <scope>NUCLEOTIDE SEQUENCE [LARGE SCALE GENOMIC DNA]</scope>
    <source>
        <strain evidence="2">ATCC BAA-1437 / JCM 17883 / MC-1</strain>
    </source>
</reference>
<protein>
    <submittedName>
        <fullName evidence="1">Uncharacterized protein</fullName>
    </submittedName>
</protein>
<keyword evidence="2" id="KW-1185">Reference proteome</keyword>
<name>A0L8M7_MAGMM</name>
<proteinExistence type="predicted"/>
<organism evidence="1 2">
    <name type="scientific">Magnetococcus marinus (strain ATCC BAA-1437 / JCM 17883 / MC-1)</name>
    <dbReference type="NCBI Taxonomy" id="156889"/>
    <lineage>
        <taxon>Bacteria</taxon>
        <taxon>Pseudomonadati</taxon>
        <taxon>Pseudomonadota</taxon>
        <taxon>Magnetococcia</taxon>
        <taxon>Magnetococcales</taxon>
        <taxon>Magnetococcaceae</taxon>
        <taxon>Magnetococcus</taxon>
    </lineage>
</organism>
<dbReference type="Proteomes" id="UP000002586">
    <property type="component" value="Chromosome"/>
</dbReference>
<evidence type="ECO:0000313" key="1">
    <source>
        <dbReference type="EMBL" id="ABK44320.1"/>
    </source>
</evidence>
<dbReference type="AlphaFoldDB" id="A0L8M7"/>